<accession>A0A699UE80</accession>
<feature type="non-terminal residue" evidence="2">
    <location>
        <position position="1"/>
    </location>
</feature>
<gene>
    <name evidence="2" type="ORF">Tci_893434</name>
</gene>
<evidence type="ECO:0000313" key="2">
    <source>
        <dbReference type="EMBL" id="GFD21465.1"/>
    </source>
</evidence>
<evidence type="ECO:0000256" key="1">
    <source>
        <dbReference type="SAM" id="Coils"/>
    </source>
</evidence>
<comment type="caution">
    <text evidence="2">The sequence shown here is derived from an EMBL/GenBank/DDBJ whole genome shotgun (WGS) entry which is preliminary data.</text>
</comment>
<proteinExistence type="predicted"/>
<dbReference type="EMBL" id="BKCJ011329942">
    <property type="protein sequence ID" value="GFD21465.1"/>
    <property type="molecule type" value="Genomic_DNA"/>
</dbReference>
<reference evidence="2" key="1">
    <citation type="journal article" date="2019" name="Sci. Rep.">
        <title>Draft genome of Tanacetum cinerariifolium, the natural source of mosquito coil.</title>
        <authorList>
            <person name="Yamashiro T."/>
            <person name="Shiraishi A."/>
            <person name="Satake H."/>
            <person name="Nakayama K."/>
        </authorList>
    </citation>
    <scope>NUCLEOTIDE SEQUENCE</scope>
</reference>
<sequence>DTTLVTLRQRLEKAEQEKDDLKLKLEKFQTSFKNLTELLASQTSEKTSLGYNSQVFTKAMFNCDNYYSSESDCKSWPPSSLYDRFQLSGRYHVVLPSYTGTFMSLKPDLLFNIAPTTVETDHLASTSSGREEIGELALYVRV</sequence>
<organism evidence="2">
    <name type="scientific">Tanacetum cinerariifolium</name>
    <name type="common">Dalmatian daisy</name>
    <name type="synonym">Chrysanthemum cinerariifolium</name>
    <dbReference type="NCBI Taxonomy" id="118510"/>
    <lineage>
        <taxon>Eukaryota</taxon>
        <taxon>Viridiplantae</taxon>
        <taxon>Streptophyta</taxon>
        <taxon>Embryophyta</taxon>
        <taxon>Tracheophyta</taxon>
        <taxon>Spermatophyta</taxon>
        <taxon>Magnoliopsida</taxon>
        <taxon>eudicotyledons</taxon>
        <taxon>Gunneridae</taxon>
        <taxon>Pentapetalae</taxon>
        <taxon>asterids</taxon>
        <taxon>campanulids</taxon>
        <taxon>Asterales</taxon>
        <taxon>Asteraceae</taxon>
        <taxon>Asteroideae</taxon>
        <taxon>Anthemideae</taxon>
        <taxon>Anthemidinae</taxon>
        <taxon>Tanacetum</taxon>
    </lineage>
</organism>
<feature type="coiled-coil region" evidence="1">
    <location>
        <begin position="4"/>
        <end position="38"/>
    </location>
</feature>
<dbReference type="AlphaFoldDB" id="A0A699UE80"/>
<name>A0A699UE80_TANCI</name>
<keyword evidence="1" id="KW-0175">Coiled coil</keyword>
<protein>
    <submittedName>
        <fullName evidence="2">Uncharacterized protein</fullName>
    </submittedName>
</protein>